<comment type="caution">
    <text evidence="6">The sequence shown here is derived from an EMBL/GenBank/DDBJ whole genome shotgun (WGS) entry which is preliminary data.</text>
</comment>
<evidence type="ECO:0000256" key="3">
    <source>
        <dbReference type="ARBA" id="ARBA00023163"/>
    </source>
</evidence>
<organism evidence="6 7">
    <name type="scientific">Prauserella alba</name>
    <dbReference type="NCBI Taxonomy" id="176898"/>
    <lineage>
        <taxon>Bacteria</taxon>
        <taxon>Bacillati</taxon>
        <taxon>Actinomycetota</taxon>
        <taxon>Actinomycetes</taxon>
        <taxon>Pseudonocardiales</taxon>
        <taxon>Pseudonocardiaceae</taxon>
        <taxon>Prauserella</taxon>
    </lineage>
</organism>
<dbReference type="EMBL" id="BAAALM010000024">
    <property type="protein sequence ID" value="GAA1222180.1"/>
    <property type="molecule type" value="Genomic_DNA"/>
</dbReference>
<evidence type="ECO:0000256" key="4">
    <source>
        <dbReference type="SAM" id="MobiDB-lite"/>
    </source>
</evidence>
<sequence length="173" mass="19390">MTDLMLDDVDHDLLALLQRDASRTLRDLGDEVGLSPSAVLRRVQRYRSGGLLGHNVAVLDPRHVPEVILSVCLVTIEDDTPEEGRRYRARLLEAPEVQQAYEVSGDYDYVVVLACVGMRHENEVAKRLFQQDPNVKRYTTLFVLDPVRTGVALPTREPPRGRASAEEVRGATD</sequence>
<reference evidence="6 7" key="1">
    <citation type="journal article" date="2019" name="Int. J. Syst. Evol. Microbiol.">
        <title>The Global Catalogue of Microorganisms (GCM) 10K type strain sequencing project: providing services to taxonomists for standard genome sequencing and annotation.</title>
        <authorList>
            <consortium name="The Broad Institute Genomics Platform"/>
            <consortium name="The Broad Institute Genome Sequencing Center for Infectious Disease"/>
            <person name="Wu L."/>
            <person name="Ma J."/>
        </authorList>
    </citation>
    <scope>NUCLEOTIDE SEQUENCE [LARGE SCALE GENOMIC DNA]</scope>
    <source>
        <strain evidence="6 7">JCM 13022</strain>
    </source>
</reference>
<feature type="compositionally biased region" description="Basic and acidic residues" evidence="4">
    <location>
        <begin position="157"/>
        <end position="173"/>
    </location>
</feature>
<dbReference type="InterPro" id="IPR019888">
    <property type="entry name" value="Tscrpt_reg_AsnC-like"/>
</dbReference>
<dbReference type="Pfam" id="PF13404">
    <property type="entry name" value="HTH_AsnC-type"/>
    <property type="match status" value="1"/>
</dbReference>
<dbReference type="Proteomes" id="UP001500467">
    <property type="component" value="Unassembled WGS sequence"/>
</dbReference>
<keyword evidence="3" id="KW-0804">Transcription</keyword>
<proteinExistence type="predicted"/>
<dbReference type="InterPro" id="IPR011008">
    <property type="entry name" value="Dimeric_a/b-barrel"/>
</dbReference>
<dbReference type="Gene3D" id="3.30.70.920">
    <property type="match status" value="1"/>
</dbReference>
<keyword evidence="1" id="KW-0805">Transcription regulation</keyword>
<protein>
    <submittedName>
        <fullName evidence="6">Lrp/AsnC family transcriptional regulator</fullName>
    </submittedName>
</protein>
<dbReference type="Gene3D" id="1.10.10.10">
    <property type="entry name" value="Winged helix-like DNA-binding domain superfamily/Winged helix DNA-binding domain"/>
    <property type="match status" value="1"/>
</dbReference>
<feature type="domain" description="HTH asnC-type" evidence="5">
    <location>
        <begin position="6"/>
        <end position="86"/>
    </location>
</feature>
<dbReference type="SMART" id="SM00344">
    <property type="entry name" value="HTH_ASNC"/>
    <property type="match status" value="1"/>
</dbReference>
<dbReference type="InterPro" id="IPR036388">
    <property type="entry name" value="WH-like_DNA-bd_sf"/>
</dbReference>
<evidence type="ECO:0000313" key="7">
    <source>
        <dbReference type="Proteomes" id="UP001500467"/>
    </source>
</evidence>
<dbReference type="PANTHER" id="PTHR30154:SF34">
    <property type="entry name" value="TRANSCRIPTIONAL REGULATOR AZLB"/>
    <property type="match status" value="1"/>
</dbReference>
<dbReference type="PROSITE" id="PS50956">
    <property type="entry name" value="HTH_ASNC_2"/>
    <property type="match status" value="1"/>
</dbReference>
<keyword evidence="2" id="KW-0238">DNA-binding</keyword>
<gene>
    <name evidence="6" type="ORF">GCM10009675_51350</name>
</gene>
<evidence type="ECO:0000256" key="2">
    <source>
        <dbReference type="ARBA" id="ARBA00023125"/>
    </source>
</evidence>
<feature type="region of interest" description="Disordered" evidence="4">
    <location>
        <begin position="153"/>
        <end position="173"/>
    </location>
</feature>
<dbReference type="PRINTS" id="PR00033">
    <property type="entry name" value="HTHASNC"/>
</dbReference>
<dbReference type="SUPFAM" id="SSF54909">
    <property type="entry name" value="Dimeric alpha+beta barrel"/>
    <property type="match status" value="1"/>
</dbReference>
<evidence type="ECO:0000259" key="5">
    <source>
        <dbReference type="PROSITE" id="PS50956"/>
    </source>
</evidence>
<dbReference type="SUPFAM" id="SSF46785">
    <property type="entry name" value="Winged helix' DNA-binding domain"/>
    <property type="match status" value="1"/>
</dbReference>
<dbReference type="InterPro" id="IPR036390">
    <property type="entry name" value="WH_DNA-bd_sf"/>
</dbReference>
<accession>A0ABN1VUY5</accession>
<dbReference type="InterPro" id="IPR000485">
    <property type="entry name" value="AsnC-type_HTH_dom"/>
</dbReference>
<dbReference type="InterPro" id="IPR019887">
    <property type="entry name" value="Tscrpt_reg_AsnC/Lrp_C"/>
</dbReference>
<evidence type="ECO:0000313" key="6">
    <source>
        <dbReference type="EMBL" id="GAA1222180.1"/>
    </source>
</evidence>
<name>A0ABN1VUY5_9PSEU</name>
<dbReference type="Pfam" id="PF01037">
    <property type="entry name" value="AsnC_trans_reg"/>
    <property type="match status" value="1"/>
</dbReference>
<dbReference type="PANTHER" id="PTHR30154">
    <property type="entry name" value="LEUCINE-RESPONSIVE REGULATORY PROTEIN"/>
    <property type="match status" value="1"/>
</dbReference>
<dbReference type="RefSeq" id="WP_253853682.1">
    <property type="nucleotide sequence ID" value="NZ_BAAALM010000024.1"/>
</dbReference>
<evidence type="ECO:0000256" key="1">
    <source>
        <dbReference type="ARBA" id="ARBA00023015"/>
    </source>
</evidence>
<keyword evidence="7" id="KW-1185">Reference proteome</keyword>